<gene>
    <name evidence="9" type="ORF">FBUS_01451</name>
</gene>
<feature type="transmembrane region" description="Helical" evidence="7">
    <location>
        <begin position="69"/>
        <end position="89"/>
    </location>
</feature>
<organism evidence="9 10">
    <name type="scientific">Fasciolopsis buskii</name>
    <dbReference type="NCBI Taxonomy" id="27845"/>
    <lineage>
        <taxon>Eukaryota</taxon>
        <taxon>Metazoa</taxon>
        <taxon>Spiralia</taxon>
        <taxon>Lophotrochozoa</taxon>
        <taxon>Platyhelminthes</taxon>
        <taxon>Trematoda</taxon>
        <taxon>Digenea</taxon>
        <taxon>Plagiorchiida</taxon>
        <taxon>Echinostomata</taxon>
        <taxon>Echinostomatoidea</taxon>
        <taxon>Fasciolidae</taxon>
        <taxon>Fasciolopsis</taxon>
    </lineage>
</organism>
<evidence type="ECO:0000256" key="7">
    <source>
        <dbReference type="SAM" id="Phobius"/>
    </source>
</evidence>
<evidence type="ECO:0000259" key="8">
    <source>
        <dbReference type="PROSITE" id="PS50922"/>
    </source>
</evidence>
<dbReference type="SMART" id="SM00724">
    <property type="entry name" value="TLC"/>
    <property type="match status" value="1"/>
</dbReference>
<keyword evidence="10" id="KW-1185">Reference proteome</keyword>
<evidence type="ECO:0000313" key="10">
    <source>
        <dbReference type="Proteomes" id="UP000728185"/>
    </source>
</evidence>
<dbReference type="GO" id="GO:0005886">
    <property type="term" value="C:plasma membrane"/>
    <property type="evidence" value="ECO:0007669"/>
    <property type="project" value="TreeGrafter"/>
</dbReference>
<feature type="region of interest" description="Disordered" evidence="6">
    <location>
        <begin position="260"/>
        <end position="280"/>
    </location>
</feature>
<dbReference type="EMBL" id="LUCM01009502">
    <property type="protein sequence ID" value="KAA0186898.1"/>
    <property type="molecule type" value="Genomic_DNA"/>
</dbReference>
<dbReference type="PROSITE" id="PS50922">
    <property type="entry name" value="TLC"/>
    <property type="match status" value="1"/>
</dbReference>
<comment type="subcellular location">
    <subcellularLocation>
        <location evidence="1">Membrane</location>
        <topology evidence="1">Multi-pass membrane protein</topology>
    </subcellularLocation>
</comment>
<feature type="transmembrane region" description="Helical" evidence="7">
    <location>
        <begin position="225"/>
        <end position="249"/>
    </location>
</feature>
<feature type="transmembrane region" description="Helical" evidence="7">
    <location>
        <begin position="155"/>
        <end position="172"/>
    </location>
</feature>
<sequence length="329" mass="37602">MSRPGVSHVRSLIEWHSSLPPAEAKFGIACTFLSIIAFKTLDNALKNVTPPEALMSKGPEEIWRWRNMVVSWVHALLVGTWDILCFYYYPNLMNELVDHVVPFTYYMVAISTGYFLFDFWDMWIQKKTLKMWELTLHHFAVLSAFIYNIITVKYIAYTVVALLAEVNSVFLHTRKLMQMHKVPFTNSAYRFNAVLNLLTFAGCRGYALFRITYGMYMEPYRMSPFYFALLCASMLIMNLLNPILFCILLRNDFLRSTTSTKLTKKGKNAPSSSADLTHNPTSHVPTLEGLGFAGPLVGDGFAGETRFRPMNGELNRDSSDLILSELDFT</sequence>
<dbReference type="AlphaFoldDB" id="A0A8E0RNW1"/>
<evidence type="ECO:0000256" key="2">
    <source>
        <dbReference type="ARBA" id="ARBA00022692"/>
    </source>
</evidence>
<protein>
    <submittedName>
        <fullName evidence="9">Putative transmembrane protein 56</fullName>
    </submittedName>
</protein>
<evidence type="ECO:0000256" key="4">
    <source>
        <dbReference type="ARBA" id="ARBA00023136"/>
    </source>
</evidence>
<keyword evidence="3 7" id="KW-1133">Transmembrane helix</keyword>
<dbReference type="Proteomes" id="UP000728185">
    <property type="component" value="Unassembled WGS sequence"/>
</dbReference>
<dbReference type="GO" id="GO:0071709">
    <property type="term" value="P:membrane assembly"/>
    <property type="evidence" value="ECO:0007669"/>
    <property type="project" value="TreeGrafter"/>
</dbReference>
<evidence type="ECO:0000256" key="6">
    <source>
        <dbReference type="SAM" id="MobiDB-lite"/>
    </source>
</evidence>
<comment type="caution">
    <text evidence="9">The sequence shown here is derived from an EMBL/GenBank/DDBJ whole genome shotgun (WGS) entry which is preliminary data.</text>
</comment>
<dbReference type="GO" id="GO:0007009">
    <property type="term" value="P:plasma membrane organization"/>
    <property type="evidence" value="ECO:0007669"/>
    <property type="project" value="TreeGrafter"/>
</dbReference>
<feature type="transmembrane region" description="Helical" evidence="7">
    <location>
        <begin position="193"/>
        <end position="213"/>
    </location>
</feature>
<dbReference type="PANTHER" id="PTHR13439:SF4">
    <property type="entry name" value="TLC DOMAIN-CONTAINING PROTEIN"/>
    <property type="match status" value="1"/>
</dbReference>
<reference evidence="9" key="1">
    <citation type="submission" date="2019-05" db="EMBL/GenBank/DDBJ databases">
        <title>Annotation for the trematode Fasciolopsis buski.</title>
        <authorList>
            <person name="Choi Y.-J."/>
        </authorList>
    </citation>
    <scope>NUCLEOTIDE SEQUENCE</scope>
    <source>
        <strain evidence="9">HT</strain>
        <tissue evidence="9">Whole worm</tissue>
    </source>
</reference>
<feature type="domain" description="TLC" evidence="8">
    <location>
        <begin position="60"/>
        <end position="257"/>
    </location>
</feature>
<dbReference type="InterPro" id="IPR050846">
    <property type="entry name" value="TLCD"/>
</dbReference>
<accession>A0A8E0RNW1</accession>
<dbReference type="GO" id="GO:0055091">
    <property type="term" value="P:phospholipid homeostasis"/>
    <property type="evidence" value="ECO:0007669"/>
    <property type="project" value="TreeGrafter"/>
</dbReference>
<dbReference type="Pfam" id="PF03798">
    <property type="entry name" value="TRAM_LAG1_CLN8"/>
    <property type="match status" value="1"/>
</dbReference>
<proteinExistence type="predicted"/>
<keyword evidence="2 5" id="KW-0812">Transmembrane</keyword>
<feature type="transmembrane region" description="Helical" evidence="7">
    <location>
        <begin position="101"/>
        <end position="120"/>
    </location>
</feature>
<feature type="compositionally biased region" description="Polar residues" evidence="6">
    <location>
        <begin position="269"/>
        <end position="280"/>
    </location>
</feature>
<dbReference type="GO" id="GO:0097035">
    <property type="term" value="P:regulation of membrane lipid distribution"/>
    <property type="evidence" value="ECO:0007669"/>
    <property type="project" value="TreeGrafter"/>
</dbReference>
<evidence type="ECO:0000313" key="9">
    <source>
        <dbReference type="EMBL" id="KAA0186898.1"/>
    </source>
</evidence>
<dbReference type="InterPro" id="IPR006634">
    <property type="entry name" value="TLC-dom"/>
</dbReference>
<evidence type="ECO:0000256" key="3">
    <source>
        <dbReference type="ARBA" id="ARBA00022989"/>
    </source>
</evidence>
<keyword evidence="4 5" id="KW-0472">Membrane</keyword>
<dbReference type="OrthoDB" id="10266980at2759"/>
<evidence type="ECO:0000256" key="1">
    <source>
        <dbReference type="ARBA" id="ARBA00004141"/>
    </source>
</evidence>
<evidence type="ECO:0000256" key="5">
    <source>
        <dbReference type="PROSITE-ProRule" id="PRU00205"/>
    </source>
</evidence>
<name>A0A8E0RNW1_9TREM</name>
<dbReference type="PANTHER" id="PTHR13439">
    <property type="entry name" value="CT120 PROTEIN"/>
    <property type="match status" value="1"/>
</dbReference>